<proteinExistence type="inferred from homology"/>
<keyword evidence="10" id="KW-0677">Repeat</keyword>
<gene>
    <name evidence="18" type="ORF">EX30DRAFT_366230</name>
</gene>
<dbReference type="PANTHER" id="PTHR12389">
    <property type="entry name" value="ZINC FINGER PROTEIN 294"/>
    <property type="match status" value="1"/>
</dbReference>
<dbReference type="Pfam" id="PF22958">
    <property type="entry name" value="Ltn1_1st"/>
    <property type="match status" value="1"/>
</dbReference>
<evidence type="ECO:0000256" key="13">
    <source>
        <dbReference type="ARBA" id="ARBA00022833"/>
    </source>
</evidence>
<dbReference type="PROSITE" id="PS50089">
    <property type="entry name" value="ZF_RING_2"/>
    <property type="match status" value="1"/>
</dbReference>
<dbReference type="GO" id="GO:0008270">
    <property type="term" value="F:zinc ion binding"/>
    <property type="evidence" value="ECO:0007669"/>
    <property type="project" value="UniProtKB-KW"/>
</dbReference>
<evidence type="ECO:0000256" key="2">
    <source>
        <dbReference type="ARBA" id="ARBA00004514"/>
    </source>
</evidence>
<dbReference type="EC" id="2.3.2.27" evidence="5 16"/>
<evidence type="ECO:0000256" key="1">
    <source>
        <dbReference type="ARBA" id="ARBA00000900"/>
    </source>
</evidence>
<evidence type="ECO:0000256" key="11">
    <source>
        <dbReference type="ARBA" id="ARBA00022771"/>
    </source>
</evidence>
<evidence type="ECO:0000256" key="5">
    <source>
        <dbReference type="ARBA" id="ARBA00012483"/>
    </source>
</evidence>
<dbReference type="SUPFAM" id="SSF57850">
    <property type="entry name" value="RING/U-box"/>
    <property type="match status" value="1"/>
</dbReference>
<keyword evidence="12 16" id="KW-0833">Ubl conjugation pathway</keyword>
<comment type="function">
    <text evidence="16">E3 ubiquitin-protein ligase. Component of the ribosome quality control complex (RQC), a ribosome-associated complex that mediates ubiquitination and extraction of incompletely synthesized nascent chains for proteasomal degradation.</text>
</comment>
<evidence type="ECO:0000256" key="9">
    <source>
        <dbReference type="ARBA" id="ARBA00022723"/>
    </source>
</evidence>
<evidence type="ECO:0000256" key="16">
    <source>
        <dbReference type="RuleBase" id="RU367090"/>
    </source>
</evidence>
<dbReference type="GO" id="GO:1990112">
    <property type="term" value="C:RQC complex"/>
    <property type="evidence" value="ECO:0007669"/>
    <property type="project" value="UniProtKB-UniRule"/>
</dbReference>
<dbReference type="STRING" id="341454.A0A4S2MR65"/>
<evidence type="ECO:0000313" key="19">
    <source>
        <dbReference type="Proteomes" id="UP000298138"/>
    </source>
</evidence>
<protein>
    <recommendedName>
        <fullName evidence="6 16">E3 ubiquitin-protein ligase listerin</fullName>
        <ecNumber evidence="5 16">2.3.2.27</ecNumber>
    </recommendedName>
    <alternativeName>
        <fullName evidence="16">RING-type E3 ubiquitin transferase listerin</fullName>
    </alternativeName>
</protein>
<dbReference type="GO" id="GO:0005829">
    <property type="term" value="C:cytosol"/>
    <property type="evidence" value="ECO:0007669"/>
    <property type="project" value="UniProtKB-SubCell"/>
</dbReference>
<reference evidence="18 19" key="1">
    <citation type="submission" date="2019-04" db="EMBL/GenBank/DDBJ databases">
        <title>Comparative genomics and transcriptomics to analyze fruiting body development in filamentous ascomycetes.</title>
        <authorList>
            <consortium name="DOE Joint Genome Institute"/>
            <person name="Lutkenhaus R."/>
            <person name="Traeger S."/>
            <person name="Breuer J."/>
            <person name="Kuo A."/>
            <person name="Lipzen A."/>
            <person name="Pangilinan J."/>
            <person name="Dilworth D."/>
            <person name="Sandor L."/>
            <person name="Poggeler S."/>
            <person name="Barry K."/>
            <person name="Grigoriev I.V."/>
            <person name="Nowrousian M."/>
        </authorList>
    </citation>
    <scope>NUCLEOTIDE SEQUENCE [LARGE SCALE GENOMIC DNA]</scope>
    <source>
        <strain evidence="18 19">CBS 389.68</strain>
    </source>
</reference>
<dbReference type="Pfam" id="PF13639">
    <property type="entry name" value="zf-RING_2"/>
    <property type="match status" value="1"/>
</dbReference>
<evidence type="ECO:0000313" key="18">
    <source>
        <dbReference type="EMBL" id="TGZ78159.1"/>
    </source>
</evidence>
<organism evidence="18 19">
    <name type="scientific">Ascodesmis nigricans</name>
    <dbReference type="NCBI Taxonomy" id="341454"/>
    <lineage>
        <taxon>Eukaryota</taxon>
        <taxon>Fungi</taxon>
        <taxon>Dikarya</taxon>
        <taxon>Ascomycota</taxon>
        <taxon>Pezizomycotina</taxon>
        <taxon>Pezizomycetes</taxon>
        <taxon>Pezizales</taxon>
        <taxon>Ascodesmidaceae</taxon>
        <taxon>Ascodesmis</taxon>
    </lineage>
</organism>
<dbReference type="GO" id="GO:0016567">
    <property type="term" value="P:protein ubiquitination"/>
    <property type="evidence" value="ECO:0007669"/>
    <property type="project" value="UniProtKB-UniPathway"/>
</dbReference>
<comment type="function">
    <text evidence="14">E3 ubiquitin-protein ligase component of the ribosome quality control complex (RQC), a ribosome-associated complex that mediates ubiquitination and extraction of incompletely synthesized nascent chains for proteasomal degradation. Mediates ubiquitination of proteins derived from mRNAs lacking stop codons (non-stop proteins) and other translation arrest products induced by poly-lysine sequences and tandem rare codons. Ubiquitination leads to CDC48 recruitment for extraction and degradation of the incomplete translation product. May indirectly play a role in chromatin function and transcription.</text>
</comment>
<evidence type="ECO:0000256" key="6">
    <source>
        <dbReference type="ARBA" id="ARBA00017157"/>
    </source>
</evidence>
<dbReference type="InterPro" id="IPR016024">
    <property type="entry name" value="ARM-type_fold"/>
</dbReference>
<evidence type="ECO:0000256" key="12">
    <source>
        <dbReference type="ARBA" id="ARBA00022786"/>
    </source>
</evidence>
<dbReference type="Pfam" id="PF23009">
    <property type="entry name" value="UBC_like"/>
    <property type="match status" value="1"/>
</dbReference>
<evidence type="ECO:0000256" key="15">
    <source>
        <dbReference type="PROSITE-ProRule" id="PRU00175"/>
    </source>
</evidence>
<sequence length="1616" mass="179591">MPKQRYPTTFAAPPTPFGSPASPFPGFGGFSTTVSPLSHIAEPPDLSEISDPTLVVLFKNLLKKDENTKARALEELLSKLKSSGNVEDAVANIWVRVYPRLSIDTSRRVRQLSSTVLGTIGALSGRRFAKHMPKIVGSWLAGLYDSDRMVSRATRNSLVEVFQTEEKLKSLWKVFSTTILEYCANIIENEKVYTLSDERTTSADDAEGKFARVMTTTIMEVAYLIGSSSEEELVKNDGTYARFLKNNELWKFACHSDPALRKAVYRLLVSTLDRHPAWISKNLKTVSSAFLVKSFGGPQTSSADLFLDAVVTLTQKLPDAWESANSQSKKPPLKHLAGFLEQGSQLSPPAFWEQAAKLFGTIPERTITSEWDQALRCTNSIQKAIKGGKEPSIHIQLAWACYFEACYRLLVLCSSKSGRVFTLKDTVLPVYLNFLEDKGSDLQTTFSDAVEICSQGLSRLDRIPKRAVDQFVEEVWGEVEKRITLILDAEVDDEKLKRFAETWIELATKTLQRVPEDSRVACLIQEANRRVVSEAIEAINISSGSRVGTAAVLENVLKPTAAATWADAAAKALVSDFLEEDVVSLIDTPSAVHILQALISYGGHASNRHSYQVLWNKAANKLLVSSHDASTKSKYIQIFMEASSQKLDHIVAPCPALDEYIIRKLNALLNGEGGEWGVIRAALGATGNVSDAGLVYKLIEMIANDLKSPRNLTVDSIVQRLDLLRHINPIKLKSFLDLETSKPAVESILRLSDSTDTQVAASADALLDTVRQSAVDNQSVMVKLAEVIRDSVRIQDMEDEDTLPIDFLAAKAKSLLESSVEPARSDLVATFAFSQDMWAAAATPLLETVSNVSLAVTNSLAGCIFLVDRFSDHQPTVPVDAHGHSQYLRMVTLVTHIFTAVEAARVIPRSQLITLLYHSIVVIELLKDNISIAYNTRVFEVIDVEAEQELTNIVDEIQHWISLAVKSDSDSTLAQELWVTVSENAKEKTVEAFYAARALVSLSSSLIDAVPSLQDSGVSWLENTDVWKESDTFCAAAILTSFGNVLKPARKERICNELISDITGIPADQAASVATQKLVFLNSILPNQDETPISILPMRLTRLVKHSLDWFSEDNEDADIGPGLVVEVGKMLCSVLPAIESMYGEHWRQALEFIKDCWMGCVGMQEQQIPMLLWSLKLFHIIRKLVDRGENDDIREEWGTSKDELEDLLVKLLLSARDPDTNNQPRNMCYVQIERQLKGVSQALIPDIREVYPTLRVQSRPIQHAAFDILHRAIPQLQEEVSINAVISAESASQVELPVELLSLIMEMPATTPADLESEDLVINFRGYLLSWILIFDHFNGASFKVRSIYAEALKDGEYLPPLLDKIFSFLFLQGTNRPFDATKCEVFTYNLSSSNSDSTADLLHLQAHLYYLALRYTPALAKSWFLSQTNRAISQAIESFTERHYSPLLIASELSTVNTNRTSDDLEDLTVRVLKAAREVSATYPVDDQTLEISVRLPSTFPLHQVEVTGIHRVGMDENHFRRLLLASQAVVNFQTGSIIDALSLFRKNVTLHFQGVNECAICYSILAVTPDRALPNRACATCKNKFHATCLLKWFKTSNSSSCPLCRTSFSFYS</sequence>
<dbReference type="Gene3D" id="1.25.10.10">
    <property type="entry name" value="Leucine-rich Repeat Variant"/>
    <property type="match status" value="1"/>
</dbReference>
<comment type="catalytic activity">
    <reaction evidence="1 16">
        <text>S-ubiquitinyl-[E2 ubiquitin-conjugating enzyme]-L-cysteine + [acceptor protein]-L-lysine = [E2 ubiquitin-conjugating enzyme]-L-cysteine + N(6)-ubiquitinyl-[acceptor protein]-L-lysine.</text>
        <dbReference type="EC" id="2.3.2.27"/>
    </reaction>
</comment>
<keyword evidence="13 16" id="KW-0862">Zinc</keyword>
<dbReference type="EMBL" id="ML220145">
    <property type="protein sequence ID" value="TGZ78159.1"/>
    <property type="molecule type" value="Genomic_DNA"/>
</dbReference>
<dbReference type="InterPro" id="IPR039795">
    <property type="entry name" value="LTN1/Rkr1"/>
</dbReference>
<comment type="subunit">
    <text evidence="16">Component of the ribosome quality control complex (RQC).</text>
</comment>
<name>A0A4S2MR65_9PEZI</name>
<dbReference type="SUPFAM" id="SSF48371">
    <property type="entry name" value="ARM repeat"/>
    <property type="match status" value="1"/>
</dbReference>
<dbReference type="SMART" id="SM01197">
    <property type="entry name" value="FANCL_C"/>
    <property type="match status" value="1"/>
</dbReference>
<keyword evidence="9 16" id="KW-0479">Metal-binding</keyword>
<comment type="subcellular location">
    <subcellularLocation>
        <location evidence="2">Cytoplasm</location>
        <location evidence="2">Cytosol</location>
    </subcellularLocation>
</comment>
<dbReference type="FunFam" id="3.30.40.10:FF:000038">
    <property type="entry name" value="E3 ubiquitin-protein ligase listerin"/>
    <property type="match status" value="1"/>
</dbReference>
<evidence type="ECO:0000256" key="3">
    <source>
        <dbReference type="ARBA" id="ARBA00004906"/>
    </source>
</evidence>
<accession>A0A4S2MR65</accession>
<dbReference type="InterPro" id="IPR001841">
    <property type="entry name" value="Znf_RING"/>
</dbReference>
<dbReference type="InterPro" id="IPR011989">
    <property type="entry name" value="ARM-like"/>
</dbReference>
<comment type="similarity">
    <text evidence="4 16">Belongs to the LTN1 family.</text>
</comment>
<dbReference type="Gene3D" id="3.30.40.10">
    <property type="entry name" value="Zinc/RING finger domain, C3HC4 (zinc finger)"/>
    <property type="match status" value="1"/>
</dbReference>
<dbReference type="InterPro" id="IPR054477">
    <property type="entry name" value="LTN1_E3_ligase_6th"/>
</dbReference>
<dbReference type="GO" id="GO:0061630">
    <property type="term" value="F:ubiquitin protein ligase activity"/>
    <property type="evidence" value="ECO:0007669"/>
    <property type="project" value="UniProtKB-UniRule"/>
</dbReference>
<evidence type="ECO:0000256" key="10">
    <source>
        <dbReference type="ARBA" id="ARBA00022737"/>
    </source>
</evidence>
<evidence type="ECO:0000256" key="4">
    <source>
        <dbReference type="ARBA" id="ARBA00007997"/>
    </source>
</evidence>
<keyword evidence="8 16" id="KW-0808">Transferase</keyword>
<keyword evidence="11 15" id="KW-0863">Zinc-finger</keyword>
<dbReference type="UniPathway" id="UPA00143"/>
<feature type="domain" description="RING-type" evidence="17">
    <location>
        <begin position="1561"/>
        <end position="1609"/>
    </location>
</feature>
<dbReference type="FunCoup" id="A0A4S2MR65">
    <property type="interactions" value="589"/>
</dbReference>
<dbReference type="GO" id="GO:0043023">
    <property type="term" value="F:ribosomal large subunit binding"/>
    <property type="evidence" value="ECO:0007669"/>
    <property type="project" value="TreeGrafter"/>
</dbReference>
<dbReference type="PANTHER" id="PTHR12389:SF0">
    <property type="entry name" value="E3 UBIQUITIN-PROTEIN LIGASE LISTERIN"/>
    <property type="match status" value="1"/>
</dbReference>
<dbReference type="Pfam" id="PF22999">
    <property type="entry name" value="LTN1_E3_ligase_6th"/>
    <property type="match status" value="1"/>
</dbReference>
<evidence type="ECO:0000259" key="17">
    <source>
        <dbReference type="PROSITE" id="PS50089"/>
    </source>
</evidence>
<dbReference type="InterPro" id="IPR054476">
    <property type="entry name" value="Ltn1_N"/>
</dbReference>
<evidence type="ECO:0000256" key="8">
    <source>
        <dbReference type="ARBA" id="ARBA00022679"/>
    </source>
</evidence>
<dbReference type="GO" id="GO:0072344">
    <property type="term" value="P:rescue of stalled ribosome"/>
    <property type="evidence" value="ECO:0007669"/>
    <property type="project" value="UniProtKB-UniRule"/>
</dbReference>
<keyword evidence="7" id="KW-0963">Cytoplasm</keyword>
<dbReference type="CDD" id="cd16491">
    <property type="entry name" value="RING-CH-C4HC3_LTN1"/>
    <property type="match status" value="1"/>
</dbReference>
<dbReference type="Proteomes" id="UP000298138">
    <property type="component" value="Unassembled WGS sequence"/>
</dbReference>
<comment type="pathway">
    <text evidence="3 16">Protein modification; protein ubiquitination.</text>
</comment>
<dbReference type="GO" id="GO:1990116">
    <property type="term" value="P:ribosome-associated ubiquitin-dependent protein catabolic process"/>
    <property type="evidence" value="ECO:0007669"/>
    <property type="project" value="UniProtKB-UniRule"/>
</dbReference>
<evidence type="ECO:0000256" key="14">
    <source>
        <dbReference type="ARBA" id="ARBA00055150"/>
    </source>
</evidence>
<keyword evidence="19" id="KW-1185">Reference proteome</keyword>
<dbReference type="InterPro" id="IPR013083">
    <property type="entry name" value="Znf_RING/FYVE/PHD"/>
</dbReference>
<evidence type="ECO:0000256" key="7">
    <source>
        <dbReference type="ARBA" id="ARBA00022490"/>
    </source>
</evidence>
<dbReference type="InParanoid" id="A0A4S2MR65"/>
<dbReference type="InterPro" id="IPR039804">
    <property type="entry name" value="RING-CH-C4HC3_LTN1"/>
</dbReference>
<dbReference type="OrthoDB" id="6108at2759"/>
<dbReference type="InterPro" id="IPR054478">
    <property type="entry name" value="LTN1_UBC"/>
</dbReference>